<feature type="region of interest" description="Disordered" evidence="1">
    <location>
        <begin position="151"/>
        <end position="303"/>
    </location>
</feature>
<feature type="compositionally biased region" description="Polar residues" evidence="1">
    <location>
        <begin position="925"/>
        <end position="938"/>
    </location>
</feature>
<dbReference type="EMBL" id="ML178819">
    <property type="protein sequence ID" value="TFL04162.1"/>
    <property type="molecule type" value="Genomic_DNA"/>
</dbReference>
<feature type="region of interest" description="Disordered" evidence="1">
    <location>
        <begin position="1"/>
        <end position="133"/>
    </location>
</feature>
<feature type="compositionally biased region" description="Basic residues" evidence="1">
    <location>
        <begin position="50"/>
        <end position="64"/>
    </location>
</feature>
<evidence type="ECO:0000256" key="1">
    <source>
        <dbReference type="SAM" id="MobiDB-lite"/>
    </source>
</evidence>
<feature type="compositionally biased region" description="Pro residues" evidence="1">
    <location>
        <begin position="615"/>
        <end position="629"/>
    </location>
</feature>
<feature type="compositionally biased region" description="Polar residues" evidence="1">
    <location>
        <begin position="192"/>
        <end position="213"/>
    </location>
</feature>
<feature type="compositionally biased region" description="Basic and acidic residues" evidence="1">
    <location>
        <begin position="636"/>
        <end position="646"/>
    </location>
</feature>
<feature type="compositionally biased region" description="Polar residues" evidence="1">
    <location>
        <begin position="982"/>
        <end position="993"/>
    </location>
</feature>
<feature type="compositionally biased region" description="Basic and acidic residues" evidence="1">
    <location>
        <begin position="548"/>
        <end position="566"/>
    </location>
</feature>
<feature type="compositionally biased region" description="Low complexity" evidence="1">
    <location>
        <begin position="808"/>
        <end position="828"/>
    </location>
</feature>
<dbReference type="Proteomes" id="UP000305067">
    <property type="component" value="Unassembled WGS sequence"/>
</dbReference>
<reference evidence="2 3" key="1">
    <citation type="journal article" date="2019" name="Nat. Ecol. Evol.">
        <title>Megaphylogeny resolves global patterns of mushroom evolution.</title>
        <authorList>
            <person name="Varga T."/>
            <person name="Krizsan K."/>
            <person name="Foldi C."/>
            <person name="Dima B."/>
            <person name="Sanchez-Garcia M."/>
            <person name="Sanchez-Ramirez S."/>
            <person name="Szollosi G.J."/>
            <person name="Szarkandi J.G."/>
            <person name="Papp V."/>
            <person name="Albert L."/>
            <person name="Andreopoulos W."/>
            <person name="Angelini C."/>
            <person name="Antonin V."/>
            <person name="Barry K.W."/>
            <person name="Bougher N.L."/>
            <person name="Buchanan P."/>
            <person name="Buyck B."/>
            <person name="Bense V."/>
            <person name="Catcheside P."/>
            <person name="Chovatia M."/>
            <person name="Cooper J."/>
            <person name="Damon W."/>
            <person name="Desjardin D."/>
            <person name="Finy P."/>
            <person name="Geml J."/>
            <person name="Haridas S."/>
            <person name="Hughes K."/>
            <person name="Justo A."/>
            <person name="Karasinski D."/>
            <person name="Kautmanova I."/>
            <person name="Kiss B."/>
            <person name="Kocsube S."/>
            <person name="Kotiranta H."/>
            <person name="LaButti K.M."/>
            <person name="Lechner B.E."/>
            <person name="Liimatainen K."/>
            <person name="Lipzen A."/>
            <person name="Lukacs Z."/>
            <person name="Mihaltcheva S."/>
            <person name="Morgado L.N."/>
            <person name="Niskanen T."/>
            <person name="Noordeloos M.E."/>
            <person name="Ohm R.A."/>
            <person name="Ortiz-Santana B."/>
            <person name="Ovrebo C."/>
            <person name="Racz N."/>
            <person name="Riley R."/>
            <person name="Savchenko A."/>
            <person name="Shiryaev A."/>
            <person name="Soop K."/>
            <person name="Spirin V."/>
            <person name="Szebenyi C."/>
            <person name="Tomsovsky M."/>
            <person name="Tulloss R.E."/>
            <person name="Uehling J."/>
            <person name="Grigoriev I.V."/>
            <person name="Vagvolgyi C."/>
            <person name="Papp T."/>
            <person name="Martin F.M."/>
            <person name="Miettinen O."/>
            <person name="Hibbett D.S."/>
            <person name="Nagy L.G."/>
        </authorList>
    </citation>
    <scope>NUCLEOTIDE SEQUENCE [LARGE SCALE GENOMIC DNA]</scope>
    <source>
        <strain evidence="2 3">CBS 309.79</strain>
    </source>
</reference>
<organism evidence="2 3">
    <name type="scientific">Pterulicium gracile</name>
    <dbReference type="NCBI Taxonomy" id="1884261"/>
    <lineage>
        <taxon>Eukaryota</taxon>
        <taxon>Fungi</taxon>
        <taxon>Dikarya</taxon>
        <taxon>Basidiomycota</taxon>
        <taxon>Agaricomycotina</taxon>
        <taxon>Agaricomycetes</taxon>
        <taxon>Agaricomycetidae</taxon>
        <taxon>Agaricales</taxon>
        <taxon>Pleurotineae</taxon>
        <taxon>Pterulaceae</taxon>
        <taxon>Pterulicium</taxon>
    </lineage>
</organism>
<feature type="compositionally biased region" description="Basic and acidic residues" evidence="1">
    <location>
        <begin position="451"/>
        <end position="468"/>
    </location>
</feature>
<gene>
    <name evidence="2" type="ORF">BDV98DRAFT_591014</name>
</gene>
<sequence>MTPGTLAAQEHIRSPHSRSANPLRRPSPGPPDFEKPALIDGASTEPRQRNVLRRKPSKNYRHHSPSSQSPSRPPNGPSVMAPTGDTHHLTPAGAVAQAYKLQGKQEGPSRVTPRSVSPNAAGSVDTYDEDEKNAMPYYTVVGSTSGRLVAVGSPADSSTWIPNAPYRLERKPSSSLRRKPSQKQLAPGTKSVPATMSKATVSGFISPSSPGGATSSFPPQSPQSSSNSSSPSTSSGGKLWMLMKRVSTGGLREKYNQKSPDQGPPPPVPALPSLPLPAPHTPRTRNISPDSPRRENSEPGPVHIYRKASFWMMKSASETGHGDNPHYPPSNRSQSDTGTGTNNVPVVDSHASMTPPPPGRLAEQYNSDMLASSSSSARSAQSNRSKSKNGYRPVTVDLKPSSSFSSRSTSHSPAKKRPATITVPGRSTSVTVAGSFPKISRKKPSVGNLTDDGHYFHSSRHDPIEAGRRPSTSNTTASSNVSVPPSVPRSASGSTTNTSVHSHTTKNTTPTSGVGFNGYTSSSPKFSLDDVGSLGSSVKPIARPIISEQERTRVEAQFDRGKRMSSDGKSISSHPPMSPRKRREHEELAAQTHLPAPPRPRRQREAMSDVEPDPPKPQRVPPRRVPPPTLEYDELGLPKRSRDTKPTRRRKASVGVLTDTEDEQSRPVSPLIPEFSTESAINTFGPRSRFNMPLPSSSSELPYTREDSASRPFPKPAPPFWGSGKQAAESSESESEQKPSRHHSMHATSSHRSTHSLKKRPSLKSLLLPMPKSGSMLSTSTSIHKDKHRPATALPTVAAFDVSRSGRRGSSSTASTTSATPISSAVSPGSYGPNLAPPIRPPRSSARPPPSPGHSPRHSSSPQHHPHPYSAQSLSPDPPKMRRVVSAAVSGSASDAGHGSSSSIFNVFSSSSSKKSKHARRKTEVSNLPSRPRSNSLGDWQHPLPTKAPSLSPRKRCTTSVGTIPTPTSSDTPVSRDLQRFRASQQLKRNGSKSFDGMRPRLPPPPNGHAVSASQQLNFRALPIGLGGGRKLSEAEKNQKWNDLLQRSDKAGGTLHLWAGRDQLDEGEVLVEA</sequence>
<feature type="compositionally biased region" description="Low complexity" evidence="1">
    <location>
        <begin position="471"/>
        <end position="509"/>
    </location>
</feature>
<keyword evidence="3" id="KW-1185">Reference proteome</keyword>
<feature type="compositionally biased region" description="Polar residues" evidence="1">
    <location>
        <begin position="958"/>
        <end position="973"/>
    </location>
</feature>
<feature type="compositionally biased region" description="Polar residues" evidence="1">
    <location>
        <begin position="510"/>
        <end position="525"/>
    </location>
</feature>
<accession>A0A5C3QQM9</accession>
<dbReference type="OrthoDB" id="3364707at2759"/>
<feature type="compositionally biased region" description="Low complexity" evidence="1">
    <location>
        <begin position="214"/>
        <end position="235"/>
    </location>
</feature>
<feature type="compositionally biased region" description="Basic residues" evidence="1">
    <location>
        <begin position="752"/>
        <end position="762"/>
    </location>
</feature>
<proteinExistence type="predicted"/>
<evidence type="ECO:0000313" key="3">
    <source>
        <dbReference type="Proteomes" id="UP000305067"/>
    </source>
</evidence>
<feature type="compositionally biased region" description="Low complexity" evidence="1">
    <location>
        <begin position="884"/>
        <end position="913"/>
    </location>
</feature>
<dbReference type="AlphaFoldDB" id="A0A5C3QQM9"/>
<feature type="region of interest" description="Disordered" evidence="1">
    <location>
        <begin position="315"/>
        <end position="1012"/>
    </location>
</feature>
<feature type="compositionally biased region" description="Low complexity" evidence="1">
    <location>
        <begin position="401"/>
        <end position="412"/>
    </location>
</feature>
<evidence type="ECO:0000313" key="2">
    <source>
        <dbReference type="EMBL" id="TFL04162.1"/>
    </source>
</evidence>
<feature type="compositionally biased region" description="Low complexity" evidence="1">
    <location>
        <begin position="763"/>
        <end position="778"/>
    </location>
</feature>
<feature type="compositionally biased region" description="Polar residues" evidence="1">
    <location>
        <begin position="330"/>
        <end position="344"/>
    </location>
</feature>
<feature type="compositionally biased region" description="Pro residues" evidence="1">
    <location>
        <begin position="262"/>
        <end position="280"/>
    </location>
</feature>
<protein>
    <submittedName>
        <fullName evidence="2">Uncharacterized protein</fullName>
    </submittedName>
</protein>
<feature type="compositionally biased region" description="Low complexity" evidence="1">
    <location>
        <begin position="372"/>
        <end position="384"/>
    </location>
</feature>
<feature type="compositionally biased region" description="Pro residues" evidence="1">
    <location>
        <begin position="835"/>
        <end position="853"/>
    </location>
</feature>
<name>A0A5C3QQM9_9AGAR</name>